<organism evidence="2 3">
    <name type="scientific">Desulfonema ishimotonii</name>
    <dbReference type="NCBI Taxonomy" id="45657"/>
    <lineage>
        <taxon>Bacteria</taxon>
        <taxon>Pseudomonadati</taxon>
        <taxon>Thermodesulfobacteriota</taxon>
        <taxon>Desulfobacteria</taxon>
        <taxon>Desulfobacterales</taxon>
        <taxon>Desulfococcaceae</taxon>
        <taxon>Desulfonema</taxon>
    </lineage>
</organism>
<accession>A0A401G2W9</accession>
<dbReference type="GO" id="GO:0016787">
    <property type="term" value="F:hydrolase activity"/>
    <property type="evidence" value="ECO:0007669"/>
    <property type="project" value="UniProtKB-KW"/>
</dbReference>
<dbReference type="InterPro" id="IPR006674">
    <property type="entry name" value="HD_domain"/>
</dbReference>
<dbReference type="Proteomes" id="UP000288096">
    <property type="component" value="Unassembled WGS sequence"/>
</dbReference>
<sequence>MDAEYRQADSEANLVEQVRAQVRHFFEDARGSHGWDHTRRVCRLCEQIGAAEQADMTVLRIAALLHDIGRADQDRANGEICHARQGAKRAVPLLRPLDLSAERKENILHCIRCHRFRGENVPETPEAKVLFDADKLDGIGAVGVARAYLFAGEIGARLHSSGVPPEETAPYSREDTGYREFRVKLCGVKDRMLTPTGRKMAEDRHAFMTAFFDRFLAEYEGRL</sequence>
<dbReference type="PROSITE" id="PS51831">
    <property type="entry name" value="HD"/>
    <property type="match status" value="1"/>
</dbReference>
<reference evidence="3" key="1">
    <citation type="submission" date="2017-11" db="EMBL/GenBank/DDBJ databases">
        <authorList>
            <person name="Watanabe M."/>
            <person name="Kojima H."/>
        </authorList>
    </citation>
    <scope>NUCLEOTIDE SEQUENCE [LARGE SCALE GENOMIC DNA]</scope>
    <source>
        <strain evidence="3">Tokyo 01</strain>
    </source>
</reference>
<evidence type="ECO:0000313" key="3">
    <source>
        <dbReference type="Proteomes" id="UP000288096"/>
    </source>
</evidence>
<name>A0A401G2W9_9BACT</name>
<keyword evidence="3" id="KW-1185">Reference proteome</keyword>
<dbReference type="SUPFAM" id="SSF109604">
    <property type="entry name" value="HD-domain/PDEase-like"/>
    <property type="match status" value="1"/>
</dbReference>
<proteinExistence type="predicted"/>
<reference evidence="3" key="2">
    <citation type="submission" date="2019-01" db="EMBL/GenBank/DDBJ databases">
        <title>Genome sequence of Desulfonema ishimotonii strain Tokyo 01.</title>
        <authorList>
            <person name="Fukui M."/>
        </authorList>
    </citation>
    <scope>NUCLEOTIDE SEQUENCE [LARGE SCALE GENOMIC DNA]</scope>
    <source>
        <strain evidence="3">Tokyo 01</strain>
    </source>
</reference>
<dbReference type="SMART" id="SM00471">
    <property type="entry name" value="HDc"/>
    <property type="match status" value="1"/>
</dbReference>
<dbReference type="Gene3D" id="1.10.3210.50">
    <property type="match status" value="1"/>
</dbReference>
<dbReference type="PANTHER" id="PTHR33594">
    <property type="entry name" value="SUPERFAMILY HYDROLASE, PUTATIVE (AFU_ORTHOLOGUE AFUA_1G03035)-RELATED"/>
    <property type="match status" value="1"/>
</dbReference>
<dbReference type="Pfam" id="PF01966">
    <property type="entry name" value="HD"/>
    <property type="match status" value="1"/>
</dbReference>
<dbReference type="InterPro" id="IPR003607">
    <property type="entry name" value="HD/PDEase_dom"/>
</dbReference>
<feature type="domain" description="HD" evidence="1">
    <location>
        <begin position="34"/>
        <end position="139"/>
    </location>
</feature>
<protein>
    <submittedName>
        <fullName evidence="2">Phosphohydrolase</fullName>
    </submittedName>
</protein>
<dbReference type="OrthoDB" id="9797344at2"/>
<keyword evidence="2" id="KW-0378">Hydrolase</keyword>
<dbReference type="CDD" id="cd00077">
    <property type="entry name" value="HDc"/>
    <property type="match status" value="1"/>
</dbReference>
<comment type="caution">
    <text evidence="2">The sequence shown here is derived from an EMBL/GenBank/DDBJ whole genome shotgun (WGS) entry which is preliminary data.</text>
</comment>
<evidence type="ECO:0000313" key="2">
    <source>
        <dbReference type="EMBL" id="GBC63521.1"/>
    </source>
</evidence>
<dbReference type="NCBIfam" id="TIGR00277">
    <property type="entry name" value="HDIG"/>
    <property type="match status" value="1"/>
</dbReference>
<gene>
    <name evidence="2" type="ORF">DENIS_4515</name>
</gene>
<dbReference type="InterPro" id="IPR006675">
    <property type="entry name" value="HDIG_dom"/>
</dbReference>
<dbReference type="PANTHER" id="PTHR33594:SF1">
    <property type="entry name" value="HD_PDEASE DOMAIN-CONTAINING PROTEIN"/>
    <property type="match status" value="1"/>
</dbReference>
<dbReference type="RefSeq" id="WP_124330577.1">
    <property type="nucleotide sequence ID" value="NZ_BEXT01000001.1"/>
</dbReference>
<dbReference type="AlphaFoldDB" id="A0A401G2W9"/>
<dbReference type="EMBL" id="BEXT01000001">
    <property type="protein sequence ID" value="GBC63521.1"/>
    <property type="molecule type" value="Genomic_DNA"/>
</dbReference>
<evidence type="ECO:0000259" key="1">
    <source>
        <dbReference type="PROSITE" id="PS51831"/>
    </source>
</evidence>